<dbReference type="PANTHER" id="PTHR22916:SF3">
    <property type="entry name" value="UDP-GLCNAC:BETAGAL BETA-1,3-N-ACETYLGLUCOSAMINYLTRANSFERASE-LIKE PROTEIN 1"/>
    <property type="match status" value="1"/>
</dbReference>
<dbReference type="InterPro" id="IPR029044">
    <property type="entry name" value="Nucleotide-diphossugar_trans"/>
</dbReference>
<evidence type="ECO:0000313" key="2">
    <source>
        <dbReference type="EMBL" id="CBX31655.1"/>
    </source>
</evidence>
<dbReference type="CAZy" id="GT2">
    <property type="family name" value="Glycosyltransferase Family 2"/>
</dbReference>
<dbReference type="GO" id="GO:0016758">
    <property type="term" value="F:hexosyltransferase activity"/>
    <property type="evidence" value="ECO:0007669"/>
    <property type="project" value="UniProtKB-ARBA"/>
</dbReference>
<reference evidence="2" key="1">
    <citation type="journal article" date="2011" name="Environ. Microbiol.">
        <title>Genomic insights into the metabolic potential of the polycyclic aromatic hydrocarbon degrading sulfate-reducing Deltaproteobacterium N47.</title>
        <authorList>
            <person name="Bergmann F."/>
            <person name="Selesi D."/>
            <person name="Weinmaier T."/>
            <person name="Tischler P."/>
            <person name="Rattei T."/>
            <person name="Meckenstock R.U."/>
        </authorList>
    </citation>
    <scope>NUCLEOTIDE SEQUENCE</scope>
</reference>
<proteinExistence type="predicted"/>
<evidence type="ECO:0000259" key="1">
    <source>
        <dbReference type="Pfam" id="PF00535"/>
    </source>
</evidence>
<dbReference type="Pfam" id="PF00535">
    <property type="entry name" value="Glycos_transf_2"/>
    <property type="match status" value="1"/>
</dbReference>
<name>E1YK51_9BACT</name>
<dbReference type="AlphaFoldDB" id="E1YK51"/>
<dbReference type="PANTHER" id="PTHR22916">
    <property type="entry name" value="GLYCOSYLTRANSFERASE"/>
    <property type="match status" value="1"/>
</dbReference>
<sequence length="302" mass="34923">MKAPEPLVSILLCAFNEEKYIEVCIQSCLDQTWPNIEVVLFNDGSKDATFDIVRKNYCDNAKVKILSSPDNVGKVIGFNNCYATCSGEYIHLMGGDDVMLPQCIEKCINKSREIPSEVLYHGLEMVDERLITIKRNYLNPKFATIAPVKAIVEMASVASGSWFIHRSIANKIFPIPLEVPYEDVWMSANIKNDAHRIGVLKEDLILYRQHNQSTFSVVDTSFAKVKFRHKRNLQYLNYIVSENIFDLKENDYEKLRKKIEQHEAIIACNNYKEVVFADLPWRMKSRIILRALYYTIRLALKR</sequence>
<dbReference type="EMBL" id="FR695877">
    <property type="protein sequence ID" value="CBX31655.1"/>
    <property type="molecule type" value="Genomic_DNA"/>
</dbReference>
<accession>E1YK51</accession>
<dbReference type="InterPro" id="IPR001173">
    <property type="entry name" value="Glyco_trans_2-like"/>
</dbReference>
<dbReference type="Gene3D" id="3.90.550.10">
    <property type="entry name" value="Spore Coat Polysaccharide Biosynthesis Protein SpsA, Chain A"/>
    <property type="match status" value="1"/>
</dbReference>
<protein>
    <recommendedName>
        <fullName evidence="1">Glycosyltransferase 2-like domain-containing protein</fullName>
    </recommendedName>
</protein>
<feature type="domain" description="Glycosyltransferase 2-like" evidence="1">
    <location>
        <begin position="9"/>
        <end position="172"/>
    </location>
</feature>
<dbReference type="SUPFAM" id="SSF53448">
    <property type="entry name" value="Nucleotide-diphospho-sugar transferases"/>
    <property type="match status" value="1"/>
</dbReference>
<gene>
    <name evidence="2" type="ORF">N47_E51670</name>
</gene>
<organism evidence="2">
    <name type="scientific">uncultured Desulfobacterium sp</name>
    <dbReference type="NCBI Taxonomy" id="201089"/>
    <lineage>
        <taxon>Bacteria</taxon>
        <taxon>Pseudomonadati</taxon>
        <taxon>Thermodesulfobacteriota</taxon>
        <taxon>Desulfobacteria</taxon>
        <taxon>Desulfobacterales</taxon>
        <taxon>Desulfobacteriaceae</taxon>
        <taxon>Desulfobacterium</taxon>
        <taxon>environmental samples</taxon>
    </lineage>
</organism>